<dbReference type="AlphaFoldDB" id="A0A0E9N2Q4"/>
<sequence length="111" mass="13007">MSTYIELEVKGTSEVVSTIKKEFEDSQREFESSWSVLFDIDEMGFNKAFDSAFNILRSMNEKNILPHNDDGRVAIWFMYEYEGQCNIEFPLSLIKEMAELNITLNISCWEK</sequence>
<accession>A0A0E9N2Q4</accession>
<protein>
    <recommendedName>
        <fullName evidence="3">DUF4279 domain-containing protein</fullName>
    </recommendedName>
</protein>
<evidence type="ECO:0000313" key="1">
    <source>
        <dbReference type="EMBL" id="GAO44124.1"/>
    </source>
</evidence>
<dbReference type="EMBL" id="BBWV01000003">
    <property type="protein sequence ID" value="GAO44124.1"/>
    <property type="molecule type" value="Genomic_DNA"/>
</dbReference>
<dbReference type="Proteomes" id="UP000033121">
    <property type="component" value="Unassembled WGS sequence"/>
</dbReference>
<organism evidence="1 2">
    <name type="scientific">Flavihumibacter petaseus NBRC 106054</name>
    <dbReference type="NCBI Taxonomy" id="1220578"/>
    <lineage>
        <taxon>Bacteria</taxon>
        <taxon>Pseudomonadati</taxon>
        <taxon>Bacteroidota</taxon>
        <taxon>Chitinophagia</taxon>
        <taxon>Chitinophagales</taxon>
        <taxon>Chitinophagaceae</taxon>
        <taxon>Flavihumibacter</taxon>
    </lineage>
</organism>
<proteinExistence type="predicted"/>
<evidence type="ECO:0000313" key="2">
    <source>
        <dbReference type="Proteomes" id="UP000033121"/>
    </source>
</evidence>
<dbReference type="OrthoDB" id="2086634at2"/>
<comment type="caution">
    <text evidence="1">The sequence shown here is derived from an EMBL/GenBank/DDBJ whole genome shotgun (WGS) entry which is preliminary data.</text>
</comment>
<gene>
    <name evidence="1" type="ORF">FPE01S_03_01630</name>
</gene>
<dbReference type="RefSeq" id="WP_046370098.1">
    <property type="nucleotide sequence ID" value="NZ_BBWV01000003.1"/>
</dbReference>
<evidence type="ECO:0008006" key="3">
    <source>
        <dbReference type="Google" id="ProtNLM"/>
    </source>
</evidence>
<keyword evidence="2" id="KW-1185">Reference proteome</keyword>
<reference evidence="1 2" key="1">
    <citation type="submission" date="2015-04" db="EMBL/GenBank/DDBJ databases">
        <title>Whole genome shotgun sequence of Flavihumibacter petaseus NBRC 106054.</title>
        <authorList>
            <person name="Miyazawa S."/>
            <person name="Hosoyama A."/>
            <person name="Hashimoto M."/>
            <person name="Noguchi M."/>
            <person name="Tsuchikane K."/>
            <person name="Ohji S."/>
            <person name="Yamazoe A."/>
            <person name="Ichikawa N."/>
            <person name="Kimura A."/>
            <person name="Fujita N."/>
        </authorList>
    </citation>
    <scope>NUCLEOTIDE SEQUENCE [LARGE SCALE GENOMIC DNA]</scope>
    <source>
        <strain evidence="1 2">NBRC 106054</strain>
    </source>
</reference>
<name>A0A0E9N2Q4_9BACT</name>